<keyword evidence="1" id="KW-0472">Membrane</keyword>
<comment type="caution">
    <text evidence="2">The sequence shown here is derived from an EMBL/GenBank/DDBJ whole genome shotgun (WGS) entry which is preliminary data.</text>
</comment>
<keyword evidence="1" id="KW-1133">Transmembrane helix</keyword>
<name>A0ABT9JSW2_9PROT</name>
<dbReference type="Proteomes" id="UP001225906">
    <property type="component" value="Unassembled WGS sequence"/>
</dbReference>
<dbReference type="EMBL" id="JAVCAP010000011">
    <property type="protein sequence ID" value="MDP8567205.1"/>
    <property type="molecule type" value="Genomic_DNA"/>
</dbReference>
<organism evidence="2 3">
    <name type="scientific">Methylophilus aquaticus</name>
    <dbReference type="NCBI Taxonomy" id="1971610"/>
    <lineage>
        <taxon>Bacteria</taxon>
        <taxon>Pseudomonadati</taxon>
        <taxon>Pseudomonadota</taxon>
        <taxon>Betaproteobacteria</taxon>
        <taxon>Nitrosomonadales</taxon>
        <taxon>Methylophilaceae</taxon>
        <taxon>Methylophilus</taxon>
    </lineage>
</organism>
<dbReference type="RefSeq" id="WP_306388935.1">
    <property type="nucleotide sequence ID" value="NZ_JAVCAP010000011.1"/>
</dbReference>
<evidence type="ECO:0000256" key="1">
    <source>
        <dbReference type="SAM" id="Phobius"/>
    </source>
</evidence>
<feature type="transmembrane region" description="Helical" evidence="1">
    <location>
        <begin position="54"/>
        <end position="75"/>
    </location>
</feature>
<evidence type="ECO:0000313" key="2">
    <source>
        <dbReference type="EMBL" id="MDP8567205.1"/>
    </source>
</evidence>
<evidence type="ECO:0000313" key="3">
    <source>
        <dbReference type="Proteomes" id="UP001225906"/>
    </source>
</evidence>
<keyword evidence="3" id="KW-1185">Reference proteome</keyword>
<proteinExistence type="predicted"/>
<accession>A0ABT9JSW2</accession>
<gene>
    <name evidence="2" type="ORF">Q9291_05040</name>
</gene>
<protein>
    <submittedName>
        <fullName evidence="2">Uncharacterized protein</fullName>
    </submittedName>
</protein>
<feature type="transmembrane region" description="Helical" evidence="1">
    <location>
        <begin position="20"/>
        <end position="42"/>
    </location>
</feature>
<feature type="transmembrane region" description="Helical" evidence="1">
    <location>
        <begin position="95"/>
        <end position="111"/>
    </location>
</feature>
<keyword evidence="1" id="KW-0812">Transmembrane</keyword>
<sequence length="115" mass="13211">MNPDRYAKQRNIRPDSKWKILQSLLSLALILCGLTGIAIHVFNRHFKLLDAVNWIKSSAINAVLILLGAILLYLFHRYVTTISDARHQSASNLPVYFMMLMGLFFIVRLITTGHW</sequence>
<reference evidence="3" key="1">
    <citation type="journal article" date="2019" name="Int. J. Syst. Evol. Microbiol.">
        <title>The Global Catalogue of Microorganisms (GCM) 10K type strain sequencing project: providing services to taxonomists for standard genome sequencing and annotation.</title>
        <authorList>
            <consortium name="The Broad Institute Genomics Platform"/>
            <consortium name="The Broad Institute Genome Sequencing Center for Infectious Disease"/>
            <person name="Wu L."/>
            <person name="Ma J."/>
        </authorList>
    </citation>
    <scope>NUCLEOTIDE SEQUENCE [LARGE SCALE GENOMIC DNA]</scope>
    <source>
        <strain evidence="3">VKM B-3159</strain>
    </source>
</reference>